<dbReference type="Pfam" id="PF13476">
    <property type="entry name" value="AAA_23"/>
    <property type="match status" value="1"/>
</dbReference>
<evidence type="ECO:0000256" key="4">
    <source>
        <dbReference type="SAM" id="Coils"/>
    </source>
</evidence>
<feature type="coiled-coil region" evidence="4">
    <location>
        <begin position="670"/>
        <end position="778"/>
    </location>
</feature>
<dbReference type="EMBL" id="UFSZ01000001">
    <property type="protein sequence ID" value="SUV19056.1"/>
    <property type="molecule type" value="Genomic_DNA"/>
</dbReference>
<feature type="domain" description="Rad50/SbcC-type AAA" evidence="5">
    <location>
        <begin position="5"/>
        <end position="212"/>
    </location>
</feature>
<gene>
    <name evidence="7" type="primary">sbcC</name>
    <name evidence="6" type="ORF">LS41612_03430</name>
    <name evidence="7" type="ORF">NCTC10338_04098</name>
</gene>
<proteinExistence type="inferred from homology"/>
<feature type="coiled-coil region" evidence="4">
    <location>
        <begin position="189"/>
        <end position="216"/>
    </location>
</feature>
<dbReference type="AlphaFoldDB" id="A0A2S0JWG1"/>
<comment type="similarity">
    <text evidence="1">Belongs to the SMC family. SbcC subfamily.</text>
</comment>
<protein>
    <recommendedName>
        <fullName evidence="3">Nuclease SbcCD subunit C</fullName>
    </recommendedName>
</protein>
<reference evidence="7 9" key="2">
    <citation type="submission" date="2018-06" db="EMBL/GenBank/DDBJ databases">
        <authorList>
            <consortium name="Pathogen Informatics"/>
            <person name="Doyle S."/>
        </authorList>
    </citation>
    <scope>NUCLEOTIDE SEQUENCE [LARGE SCALE GENOMIC DNA]</scope>
    <source>
        <strain evidence="7 9">NCTC10338</strain>
    </source>
</reference>
<dbReference type="InterPro" id="IPR027417">
    <property type="entry name" value="P-loop_NTPase"/>
</dbReference>
<dbReference type="EMBL" id="CP019980">
    <property type="protein sequence ID" value="AVK95399.1"/>
    <property type="molecule type" value="Genomic_DNA"/>
</dbReference>
<evidence type="ECO:0000256" key="1">
    <source>
        <dbReference type="ARBA" id="ARBA00006930"/>
    </source>
</evidence>
<dbReference type="Gene3D" id="3.40.50.300">
    <property type="entry name" value="P-loop containing nucleotide triphosphate hydrolases"/>
    <property type="match status" value="2"/>
</dbReference>
<dbReference type="Proteomes" id="UP000255295">
    <property type="component" value="Unassembled WGS sequence"/>
</dbReference>
<name>A0A2S0JWG1_LYSSH</name>
<keyword evidence="6" id="KW-0378">Hydrolase</keyword>
<dbReference type="GeneID" id="48275237"/>
<feature type="coiled-coil region" evidence="4">
    <location>
        <begin position="468"/>
        <end position="502"/>
    </location>
</feature>
<keyword evidence="6" id="KW-0540">Nuclease</keyword>
<dbReference type="PANTHER" id="PTHR32114:SF2">
    <property type="entry name" value="ABC TRANSPORTER ABCH.3"/>
    <property type="match status" value="1"/>
</dbReference>
<feature type="coiled-coil region" evidence="4">
    <location>
        <begin position="281"/>
        <end position="337"/>
    </location>
</feature>
<reference evidence="6 8" key="1">
    <citation type="submission" date="2017-03" db="EMBL/GenBank/DDBJ databases">
        <title>The whole genome sequencing and assembly of Lysinibacillus sphaericus DSM 28T strain.</title>
        <authorList>
            <person name="Lee Y.-J."/>
            <person name="Yi H."/>
            <person name="Bahn Y.-S."/>
            <person name="Kim J.F."/>
            <person name="Lee D.-W."/>
        </authorList>
    </citation>
    <scope>NUCLEOTIDE SEQUENCE [LARGE SCALE GENOMIC DNA]</scope>
    <source>
        <strain evidence="6 8">DSM 28</strain>
    </source>
</reference>
<evidence type="ECO:0000256" key="3">
    <source>
        <dbReference type="ARBA" id="ARBA00013368"/>
    </source>
</evidence>
<dbReference type="GO" id="GO:0016887">
    <property type="term" value="F:ATP hydrolysis activity"/>
    <property type="evidence" value="ECO:0007669"/>
    <property type="project" value="InterPro"/>
</dbReference>
<feature type="coiled-coil region" evidence="4">
    <location>
        <begin position="396"/>
        <end position="444"/>
    </location>
</feature>
<dbReference type="RefSeq" id="WP_024364519.1">
    <property type="nucleotide sequence ID" value="NZ_BJNS01000009.1"/>
</dbReference>
<dbReference type="InterPro" id="IPR038729">
    <property type="entry name" value="Rad50/SbcC_AAA"/>
</dbReference>
<evidence type="ECO:0000313" key="6">
    <source>
        <dbReference type="EMBL" id="AVK95399.1"/>
    </source>
</evidence>
<dbReference type="SUPFAM" id="SSF52540">
    <property type="entry name" value="P-loop containing nucleoside triphosphate hydrolases"/>
    <property type="match status" value="1"/>
</dbReference>
<evidence type="ECO:0000313" key="9">
    <source>
        <dbReference type="Proteomes" id="UP000255295"/>
    </source>
</evidence>
<dbReference type="PANTHER" id="PTHR32114">
    <property type="entry name" value="ABC TRANSPORTER ABCH.3"/>
    <property type="match status" value="1"/>
</dbReference>
<dbReference type="Pfam" id="PF13558">
    <property type="entry name" value="SbcC_Walker_B"/>
    <property type="match status" value="1"/>
</dbReference>
<keyword evidence="6" id="KW-0269">Exonuclease</keyword>
<comment type="subunit">
    <text evidence="2">Heterodimer of SbcC and SbcD.</text>
</comment>
<dbReference type="GO" id="GO:0006302">
    <property type="term" value="P:double-strand break repair"/>
    <property type="evidence" value="ECO:0007669"/>
    <property type="project" value="InterPro"/>
</dbReference>
<evidence type="ECO:0000256" key="2">
    <source>
        <dbReference type="ARBA" id="ARBA00011322"/>
    </source>
</evidence>
<dbReference type="Proteomes" id="UP000238825">
    <property type="component" value="Chromosome"/>
</dbReference>
<evidence type="ECO:0000313" key="8">
    <source>
        <dbReference type="Proteomes" id="UP000238825"/>
    </source>
</evidence>
<dbReference type="GO" id="GO:0004527">
    <property type="term" value="F:exonuclease activity"/>
    <property type="evidence" value="ECO:0007669"/>
    <property type="project" value="UniProtKB-KW"/>
</dbReference>
<keyword evidence="4" id="KW-0175">Coiled coil</keyword>
<organism evidence="6 8">
    <name type="scientific">Lysinibacillus sphaericus</name>
    <name type="common">Bacillus sphaericus</name>
    <dbReference type="NCBI Taxonomy" id="1421"/>
    <lineage>
        <taxon>Bacteria</taxon>
        <taxon>Bacillati</taxon>
        <taxon>Bacillota</taxon>
        <taxon>Bacilli</taxon>
        <taxon>Bacillales</taxon>
        <taxon>Bacillaceae</taxon>
        <taxon>Lysinibacillus</taxon>
    </lineage>
</organism>
<accession>A0A2S0JWG1</accession>
<sequence>MKPLKLTITAFGPYKHTEVIDFQQLGEYRLFAISGKTGAGKTTIFDAICYALYGAGSGEDRQDTAMLRSGFAADDVYTAVELVFEMRGKVYHILRQPGHIKAKNKSVTGRKVELAEIKDGKFDFSIVEKQQTNEVDKKLLEIIGLTKDQFSQIVMLPQGEFRKLLTSDSSNKEVILRKIFKTDRFNAMTKKLDIKRKEAEKDVERAQQLKEHLLGQIAGALPQRSSTLFTCISNNTDNMHQLKNALEEEQFFYNASIQTEQLRYEEAYAHHQKEQEYYSMAKALNEQFEQQEQRQARLQMLLQQQPLYTAKEQEIQLAEQAERLLTFEQQCVELRTEQNHKEQLYQQATINHQNALAQLAIAQQLFSEEEAKEPARQQILQQEMQLLALLPKFEAFERNQQQLEITQQLVDNAKRAVADNLNILEKEQTQLQELTTTIEQYEKQMEPYAGYLEQLPKLKEQVTLLAQLEKYEQASELAEQAFQRAQQLYQESNKALQTKEQQWITSQASILAAKLKDGDACPVCGSTTHQLTHSEPLAVVDEVELETIRATAHANERNYYEKEATVKTTKQLLQEVAEQVEASHISLADRVELTTSLQFIEQQVTVLKIVNDQLSIARTKLKEQLARNEQLQHKQVQLEHYFAEQSNELIKQQAIVEEQQKYIPEHVKSLQQLKQTMEDIKSQKNALQAAWNASQHNLQATKEASHKAAIAEELAKKAYEELQNKLNEKREQFVTSMNNVGFTTYEAYAAAKRSVVQIEELRKACRDYALQQHSLQQQILDGAQHLEGKEKQNLTILEDKLEMLRATSEEAFKILQQTKNYATACADFIVKVDETAREIRILEKEAGRVKELYTVLNGQNPKKLSFERYIQINYLDKITAAANLRLFHLSNGQFALRRSDRLEKHAKQSGLGLDVYDAYTDQLRDVKTLSGGEKFNASLSLALGMADVIQSFQGNIQIETMFIDEGFGSLDEEALNKAIDTLIDLQDSGRMIGVISHVAELKAAMPAVLHVEKTLSGHSTTHFEVK</sequence>
<evidence type="ECO:0000259" key="5">
    <source>
        <dbReference type="Pfam" id="PF13476"/>
    </source>
</evidence>
<evidence type="ECO:0000313" key="7">
    <source>
        <dbReference type="EMBL" id="SUV19056.1"/>
    </source>
</evidence>